<evidence type="ECO:0000313" key="2">
    <source>
        <dbReference type="Proteomes" id="UP001227268"/>
    </source>
</evidence>
<evidence type="ECO:0000313" key="1">
    <source>
        <dbReference type="EMBL" id="KAJ9096714.1"/>
    </source>
</evidence>
<accession>A0ACC2VBG4</accession>
<reference evidence="1" key="1">
    <citation type="submission" date="2023-04" db="EMBL/GenBank/DDBJ databases">
        <title>Draft Genome sequencing of Naganishia species isolated from polar environments using Oxford Nanopore Technology.</title>
        <authorList>
            <person name="Leo P."/>
            <person name="Venkateswaran K."/>
        </authorList>
    </citation>
    <scope>NUCLEOTIDE SEQUENCE</scope>
    <source>
        <strain evidence="1">MNA-CCFEE 5423</strain>
    </source>
</reference>
<sequence>MLVSSIVVLALSALGSTSALPTIHDKRWARPTVDLGYASYQGVYNETTGIQSFKGIRYAAPPLGDLRWQAPQKPTALTGLQDASAYGQTCIQGTVGGSSDQPIAGLLSAATASFATSSEDCLFINVFMPPNATVGQGSKLPVGVYIHGGGYTLGSGNNYDPTPLFAQSEGNYVWVTMNYRLNTFGFLAGNQIAAGGALNAGLLDQQAALQWVQKNIAKFGGDPSHVTIWGESAGAGSVYQHIVANGGATQPPLFQGAILASPFEPPNYLYNASKPQMAYDHIVRAANCTFASDTLSCLRKADAKLLALAGWIDTAQQTKGDWHYLPVIDGTFIQERPEASLAQGKVNGDRIWAAHNYNEGLVGLGQNSSFTPQMIGDSSAAQRDWLSSLMPNLDNTSLTAIQDAYNAETFGSLQLATDFIYGEGIFGCQALWIAEAFPGNSYLAWLVVPGYNKHADDTTLAFSGKCTDTLVGTPYEAISKAWIENHNSFITSYTLNTDYAASTFDASSPQQVVVNTTTNLAPDIGYDAVPADFIARCK</sequence>
<organism evidence="1 2">
    <name type="scientific">Naganishia friedmannii</name>
    <dbReference type="NCBI Taxonomy" id="89922"/>
    <lineage>
        <taxon>Eukaryota</taxon>
        <taxon>Fungi</taxon>
        <taxon>Dikarya</taxon>
        <taxon>Basidiomycota</taxon>
        <taxon>Agaricomycotina</taxon>
        <taxon>Tremellomycetes</taxon>
        <taxon>Filobasidiales</taxon>
        <taxon>Filobasidiaceae</taxon>
        <taxon>Naganishia</taxon>
    </lineage>
</organism>
<keyword evidence="2" id="KW-1185">Reference proteome</keyword>
<comment type="caution">
    <text evidence="1">The sequence shown here is derived from an EMBL/GenBank/DDBJ whole genome shotgun (WGS) entry which is preliminary data.</text>
</comment>
<dbReference type="Proteomes" id="UP001227268">
    <property type="component" value="Unassembled WGS sequence"/>
</dbReference>
<name>A0ACC2VBG4_9TREE</name>
<gene>
    <name evidence="1" type="ORF">QFC21_004984</name>
</gene>
<proteinExistence type="predicted"/>
<dbReference type="EMBL" id="JASBWT010000018">
    <property type="protein sequence ID" value="KAJ9096714.1"/>
    <property type="molecule type" value="Genomic_DNA"/>
</dbReference>
<protein>
    <submittedName>
        <fullName evidence="1">Uncharacterized protein</fullName>
    </submittedName>
</protein>